<dbReference type="InterPro" id="IPR052527">
    <property type="entry name" value="Metal_cation-efflux_comp"/>
</dbReference>
<feature type="transmembrane region" description="Helical" evidence="5">
    <location>
        <begin position="167"/>
        <end position="199"/>
    </location>
</feature>
<feature type="transmembrane region" description="Helical" evidence="5">
    <location>
        <begin position="40"/>
        <end position="60"/>
    </location>
</feature>
<evidence type="ECO:0000256" key="4">
    <source>
        <dbReference type="ARBA" id="ARBA00023136"/>
    </source>
</evidence>
<keyword evidence="6" id="KW-0808">Transferase</keyword>
<dbReference type="PANTHER" id="PTHR43847">
    <property type="entry name" value="BLL3993 PROTEIN"/>
    <property type="match status" value="1"/>
</dbReference>
<organism evidence="6 7">
    <name type="scientific">Desulfatibacillum alkenivorans DSM 16219</name>
    <dbReference type="NCBI Taxonomy" id="1121393"/>
    <lineage>
        <taxon>Bacteria</taxon>
        <taxon>Pseudomonadati</taxon>
        <taxon>Thermodesulfobacteriota</taxon>
        <taxon>Desulfobacteria</taxon>
        <taxon>Desulfobacterales</taxon>
        <taxon>Desulfatibacillaceae</taxon>
        <taxon>Desulfatibacillum</taxon>
    </lineage>
</organism>
<dbReference type="EMBL" id="FQZU01000075">
    <property type="protein sequence ID" value="SHL47562.1"/>
    <property type="molecule type" value="Genomic_DNA"/>
</dbReference>
<dbReference type="Pfam" id="PF04140">
    <property type="entry name" value="ICMT"/>
    <property type="match status" value="1"/>
</dbReference>
<keyword evidence="6" id="KW-0489">Methyltransferase</keyword>
<dbReference type="PANTHER" id="PTHR43847:SF1">
    <property type="entry name" value="BLL3993 PROTEIN"/>
    <property type="match status" value="1"/>
</dbReference>
<dbReference type="Proteomes" id="UP000183994">
    <property type="component" value="Unassembled WGS sequence"/>
</dbReference>
<keyword evidence="3 5" id="KW-1133">Transmembrane helix</keyword>
<accession>A0A1M7AXV7</accession>
<dbReference type="GO" id="GO:0004671">
    <property type="term" value="F:protein C-terminal S-isoprenylcysteine carboxyl O-methyltransferase activity"/>
    <property type="evidence" value="ECO:0007669"/>
    <property type="project" value="InterPro"/>
</dbReference>
<evidence type="ECO:0000256" key="5">
    <source>
        <dbReference type="SAM" id="Phobius"/>
    </source>
</evidence>
<dbReference type="GO" id="GO:0016020">
    <property type="term" value="C:membrane"/>
    <property type="evidence" value="ECO:0007669"/>
    <property type="project" value="UniProtKB-SubCell"/>
</dbReference>
<feature type="transmembrane region" description="Helical" evidence="5">
    <location>
        <begin position="81"/>
        <end position="100"/>
    </location>
</feature>
<dbReference type="Gene3D" id="1.20.120.1630">
    <property type="match status" value="1"/>
</dbReference>
<dbReference type="RefSeq" id="WP_073479191.1">
    <property type="nucleotide sequence ID" value="NZ_FQZU01000075.1"/>
</dbReference>
<evidence type="ECO:0000256" key="2">
    <source>
        <dbReference type="ARBA" id="ARBA00022692"/>
    </source>
</evidence>
<evidence type="ECO:0000256" key="1">
    <source>
        <dbReference type="ARBA" id="ARBA00004141"/>
    </source>
</evidence>
<dbReference type="AlphaFoldDB" id="A0A1M7AXV7"/>
<gene>
    <name evidence="6" type="ORF">SAMN02745216_05244</name>
</gene>
<keyword evidence="7" id="KW-1185">Reference proteome</keyword>
<name>A0A1M7AXV7_9BACT</name>
<evidence type="ECO:0000313" key="7">
    <source>
        <dbReference type="Proteomes" id="UP000183994"/>
    </source>
</evidence>
<feature type="transmembrane region" description="Helical" evidence="5">
    <location>
        <begin position="106"/>
        <end position="129"/>
    </location>
</feature>
<keyword evidence="4 5" id="KW-0472">Membrane</keyword>
<dbReference type="STRING" id="1121393.SAMN02745216_05244"/>
<protein>
    <submittedName>
        <fullName evidence="6">Protein-S-isoprenylcysteine O-methyltransferase Ste14</fullName>
    </submittedName>
</protein>
<sequence>MEKKLTKDGARNLRGPIRWSLIMAVVFFVAAGRMDVPRAWLTYGLHMLGGVLGAYIMARAAPDLANQRASMGEGTKAWDKIILLVYFMMVLIAGPMVAGWEMAGRLQAPLGAGFAVLGVACYLAFFLLLHWSMIVNRHFESTSRIQKEREHKVVADGPYRFVRHPGYIAMILIALADPLIIGAAYALIPAGIAIAAVILRTSLEDNMLQEELAGYKEYSQQTRSRLIPGVW</sequence>
<evidence type="ECO:0000256" key="3">
    <source>
        <dbReference type="ARBA" id="ARBA00022989"/>
    </source>
</evidence>
<proteinExistence type="predicted"/>
<comment type="subcellular location">
    <subcellularLocation>
        <location evidence="1">Membrane</location>
        <topology evidence="1">Multi-pass membrane protein</topology>
    </subcellularLocation>
</comment>
<feature type="transmembrane region" description="Helical" evidence="5">
    <location>
        <begin position="16"/>
        <end position="34"/>
    </location>
</feature>
<keyword evidence="2 5" id="KW-0812">Transmembrane</keyword>
<dbReference type="InterPro" id="IPR007269">
    <property type="entry name" value="ICMT_MeTrfase"/>
</dbReference>
<reference evidence="7" key="1">
    <citation type="submission" date="2016-11" db="EMBL/GenBank/DDBJ databases">
        <authorList>
            <person name="Varghese N."/>
            <person name="Submissions S."/>
        </authorList>
    </citation>
    <scope>NUCLEOTIDE SEQUENCE [LARGE SCALE GENOMIC DNA]</scope>
    <source>
        <strain evidence="7">DSM 16219</strain>
    </source>
</reference>
<dbReference type="GO" id="GO:0032259">
    <property type="term" value="P:methylation"/>
    <property type="evidence" value="ECO:0007669"/>
    <property type="project" value="UniProtKB-KW"/>
</dbReference>
<evidence type="ECO:0000313" key="6">
    <source>
        <dbReference type="EMBL" id="SHL47562.1"/>
    </source>
</evidence>
<dbReference type="OrthoDB" id="5417332at2"/>